<name>A0A8D1BGC4_PIG</name>
<feature type="domain" description="Cadherin" evidence="13">
    <location>
        <begin position="348"/>
        <end position="451"/>
    </location>
</feature>
<protein>
    <recommendedName>
        <fullName evidence="13">Cadherin domain-containing protein</fullName>
    </recommendedName>
</protein>
<dbReference type="FunFam" id="2.60.40.60:FF:000006">
    <property type="entry name" value="Protocadherin alpha 2"/>
    <property type="match status" value="1"/>
</dbReference>
<feature type="domain" description="Cadherin" evidence="13">
    <location>
        <begin position="452"/>
        <end position="561"/>
    </location>
</feature>
<evidence type="ECO:0000256" key="6">
    <source>
        <dbReference type="ARBA" id="ARBA00022837"/>
    </source>
</evidence>
<evidence type="ECO:0000313" key="14">
    <source>
        <dbReference type="Ensembl" id="ENSSSCP00035047963.1"/>
    </source>
</evidence>
<dbReference type="FunFam" id="2.60.40.60:FF:000002">
    <property type="entry name" value="Protocadherin alpha 2"/>
    <property type="match status" value="1"/>
</dbReference>
<dbReference type="Pfam" id="PF00028">
    <property type="entry name" value="Cadherin"/>
    <property type="match status" value="5"/>
</dbReference>
<comment type="subcellular location">
    <subcellularLocation>
        <location evidence="1">Cell membrane</location>
        <topology evidence="1">Single-pass type I membrane protein</topology>
    </subcellularLocation>
</comment>
<dbReference type="FunFam" id="2.60.40.60:FF:000001">
    <property type="entry name" value="Protocadherin alpha 2"/>
    <property type="match status" value="1"/>
</dbReference>
<evidence type="ECO:0000256" key="12">
    <source>
        <dbReference type="SAM" id="Phobius"/>
    </source>
</evidence>
<dbReference type="Gene3D" id="2.60.40.60">
    <property type="entry name" value="Cadherins"/>
    <property type="match status" value="6"/>
</dbReference>
<dbReference type="PANTHER" id="PTHR24028:SF54">
    <property type="entry name" value="PROTOCADHERIN BETA-10"/>
    <property type="match status" value="1"/>
</dbReference>
<keyword evidence="6 11" id="KW-0106">Calcium</keyword>
<dbReference type="PROSITE" id="PS50268">
    <property type="entry name" value="CADHERIN_2"/>
    <property type="match status" value="6"/>
</dbReference>
<reference evidence="14" key="1">
    <citation type="submission" date="2025-08" db="UniProtKB">
        <authorList>
            <consortium name="Ensembl"/>
        </authorList>
    </citation>
    <scope>IDENTIFICATION</scope>
</reference>
<keyword evidence="9 12" id="KW-0472">Membrane</keyword>
<dbReference type="InterPro" id="IPR015919">
    <property type="entry name" value="Cadherin-like_sf"/>
</dbReference>
<dbReference type="InterPro" id="IPR032455">
    <property type="entry name" value="Cadherin_C"/>
</dbReference>
<dbReference type="PANTHER" id="PTHR24028">
    <property type="entry name" value="CADHERIN-87A"/>
    <property type="match status" value="1"/>
</dbReference>
<evidence type="ECO:0000256" key="9">
    <source>
        <dbReference type="ARBA" id="ARBA00023136"/>
    </source>
</evidence>
<evidence type="ECO:0000256" key="3">
    <source>
        <dbReference type="ARBA" id="ARBA00022692"/>
    </source>
</evidence>
<keyword evidence="7" id="KW-0130">Cell adhesion</keyword>
<evidence type="ECO:0000256" key="5">
    <source>
        <dbReference type="ARBA" id="ARBA00022737"/>
    </source>
</evidence>
<dbReference type="InterPro" id="IPR002126">
    <property type="entry name" value="Cadherin-like_dom"/>
</dbReference>
<dbReference type="InterPro" id="IPR013164">
    <property type="entry name" value="Cadherin_N"/>
</dbReference>
<keyword evidence="8 12" id="KW-1133">Transmembrane helix</keyword>
<dbReference type="PRINTS" id="PR00205">
    <property type="entry name" value="CADHERIN"/>
</dbReference>
<dbReference type="Pfam" id="PF16492">
    <property type="entry name" value="Cadherin_C_2"/>
    <property type="match status" value="1"/>
</dbReference>
<dbReference type="FunFam" id="2.60.40.60:FF:000018">
    <property type="entry name" value="Protocadherin gamma c3"/>
    <property type="match status" value="1"/>
</dbReference>
<evidence type="ECO:0000256" key="1">
    <source>
        <dbReference type="ARBA" id="ARBA00004251"/>
    </source>
</evidence>
<dbReference type="SMART" id="SM00112">
    <property type="entry name" value="CA"/>
    <property type="match status" value="5"/>
</dbReference>
<keyword evidence="4" id="KW-0732">Signal</keyword>
<dbReference type="InterPro" id="IPR020894">
    <property type="entry name" value="Cadherin_CS"/>
</dbReference>
<accession>A0A8D1BGC4</accession>
<proteinExistence type="predicted"/>
<dbReference type="InterPro" id="IPR050174">
    <property type="entry name" value="Protocadherin/Cadherin-CA"/>
</dbReference>
<evidence type="ECO:0000256" key="2">
    <source>
        <dbReference type="ARBA" id="ARBA00022475"/>
    </source>
</evidence>
<dbReference type="Ensembl" id="ENSSSCT00035110147.1">
    <property type="protein sequence ID" value="ENSSSCP00035047963.1"/>
    <property type="gene ID" value="ENSSSCG00035080404.1"/>
</dbReference>
<dbReference type="Pfam" id="PF08266">
    <property type="entry name" value="Cadherin_2"/>
    <property type="match status" value="1"/>
</dbReference>
<feature type="domain" description="Cadherin" evidence="13">
    <location>
        <begin position="134"/>
        <end position="242"/>
    </location>
</feature>
<dbReference type="FunFam" id="2.60.40.60:FF:000309">
    <property type="entry name" value="Protocadherin beta-8"/>
    <property type="match status" value="1"/>
</dbReference>
<evidence type="ECO:0000256" key="4">
    <source>
        <dbReference type="ARBA" id="ARBA00022729"/>
    </source>
</evidence>
<feature type="domain" description="Cadherin" evidence="13">
    <location>
        <begin position="243"/>
        <end position="347"/>
    </location>
</feature>
<dbReference type="CDD" id="cd11304">
    <property type="entry name" value="Cadherin_repeat"/>
    <property type="match status" value="5"/>
</dbReference>
<feature type="domain" description="Cadherin" evidence="13">
    <location>
        <begin position="68"/>
        <end position="133"/>
    </location>
</feature>
<dbReference type="PROSITE" id="PS00232">
    <property type="entry name" value="CADHERIN_1"/>
    <property type="match status" value="4"/>
</dbReference>
<organism evidence="14 15">
    <name type="scientific">Sus scrofa</name>
    <name type="common">Pig</name>
    <dbReference type="NCBI Taxonomy" id="9823"/>
    <lineage>
        <taxon>Eukaryota</taxon>
        <taxon>Metazoa</taxon>
        <taxon>Chordata</taxon>
        <taxon>Craniata</taxon>
        <taxon>Vertebrata</taxon>
        <taxon>Euteleostomi</taxon>
        <taxon>Mammalia</taxon>
        <taxon>Eutheria</taxon>
        <taxon>Laurasiatheria</taxon>
        <taxon>Artiodactyla</taxon>
        <taxon>Suina</taxon>
        <taxon>Suidae</taxon>
        <taxon>Sus</taxon>
    </lineage>
</organism>
<keyword evidence="3 12" id="KW-0812">Transmembrane</keyword>
<dbReference type="AlphaFoldDB" id="A0A8D1BGC4"/>
<evidence type="ECO:0000313" key="15">
    <source>
        <dbReference type="Proteomes" id="UP000694720"/>
    </source>
</evidence>
<feature type="domain" description="Cadherin" evidence="13">
    <location>
        <begin position="576"/>
        <end position="676"/>
    </location>
</feature>
<dbReference type="GO" id="GO:0005886">
    <property type="term" value="C:plasma membrane"/>
    <property type="evidence" value="ECO:0007669"/>
    <property type="project" value="UniProtKB-SubCell"/>
</dbReference>
<sequence>MEAGRLLCLRQRQVLFLFLFGGVSLAGSGFGHYSVTEEAEKGSFVVNLAKDLGLEDWELVARGARVVSDDNKQYLLLNLQTGDLLTNEKLDREKLCGPTEPCMLYFQILMDNPFQIYKAELRVRDINDHSPVFRDKETVLKILENTAEGTTFQLERAQDSDGGLNAIQNYTINPNSFFHIKISYSDEDIIYPELVLDRALDREKEPELSLTLTALDGGSPPRSGTTAIRIVVLDVNDNAPRFSQAIYKTRVPEDSPVGSFIAKVSAGDEDVGVNADISYSFFDASEDIRTTFHIDPFSGEIALRVMLDYELVKSYKINIQAMDGGGLSARCTVLVEVLDTNDNPPELIMSSLSNNVAENSPETILAVFRIKDRDSGENGKTVCFIQDNLPFVLKPSVENFYTLVSESGLDRETQAEYNITISVSDLGTPRRHTQHNLTVRVADVNDNAPAFSQPAYTLRVRENNSPALHIGTVRATDADAGANAQLTYSLLPPSDPHLPLASLVAINPDTGQLFALRALDYEALRAFDFQVRAADRGAPALSSQARVRVLVADANDHAPVVLYPPPNASAPCTELLPRAAEPGYLLAKVVAVDGDAGQNAWLSYRLLQATEPGLFGVGAHSGEVRTARPLSERDAPRQRLLLLVRDHGEPPLSASVPLHVLLVDGFSQPYLPPPEAPGRAPGAGAGADEPLTVALVGALACVSALLVGALLALAAGRLCRRGGAASAGGCAGPAEGGVPGQLLDVGGTGTLAHGYRYEVCLAGGSGTNEFKFLKPMLPNLPAEAPGRNSNEKPSFGNSFGFNCHQGFFEGVSTMAQGIKDLALSLQQLWLLLWPRSIPGQGTFTCHRQGHNFFKKNSFYILMYF</sequence>
<feature type="transmembrane region" description="Helical" evidence="12">
    <location>
        <begin position="691"/>
        <end position="713"/>
    </location>
</feature>
<evidence type="ECO:0000256" key="11">
    <source>
        <dbReference type="PROSITE-ProRule" id="PRU00043"/>
    </source>
</evidence>
<dbReference type="GO" id="GO:0005509">
    <property type="term" value="F:calcium ion binding"/>
    <property type="evidence" value="ECO:0007669"/>
    <property type="project" value="UniProtKB-UniRule"/>
</dbReference>
<keyword evidence="10" id="KW-0325">Glycoprotein</keyword>
<dbReference type="SUPFAM" id="SSF49313">
    <property type="entry name" value="Cadherin-like"/>
    <property type="match status" value="6"/>
</dbReference>
<evidence type="ECO:0000256" key="10">
    <source>
        <dbReference type="ARBA" id="ARBA00023180"/>
    </source>
</evidence>
<dbReference type="GO" id="GO:0007156">
    <property type="term" value="P:homophilic cell adhesion via plasma membrane adhesion molecules"/>
    <property type="evidence" value="ECO:0007669"/>
    <property type="project" value="InterPro"/>
</dbReference>
<keyword evidence="2" id="KW-1003">Cell membrane</keyword>
<evidence type="ECO:0000256" key="7">
    <source>
        <dbReference type="ARBA" id="ARBA00022889"/>
    </source>
</evidence>
<evidence type="ECO:0000256" key="8">
    <source>
        <dbReference type="ARBA" id="ARBA00022989"/>
    </source>
</evidence>
<dbReference type="FunFam" id="2.60.40.60:FF:000004">
    <property type="entry name" value="Protocadherin 1 gamma 2"/>
    <property type="match status" value="1"/>
</dbReference>
<evidence type="ECO:0000259" key="13">
    <source>
        <dbReference type="PROSITE" id="PS50268"/>
    </source>
</evidence>
<dbReference type="Proteomes" id="UP000694720">
    <property type="component" value="Unplaced"/>
</dbReference>
<keyword evidence="5" id="KW-0677">Repeat</keyword>